<dbReference type="Gene3D" id="3.40.50.2000">
    <property type="entry name" value="Glycogen Phosphorylase B"/>
    <property type="match status" value="1"/>
</dbReference>
<evidence type="ECO:0000313" key="1">
    <source>
        <dbReference type="EMBL" id="KCZ70740.1"/>
    </source>
</evidence>
<proteinExistence type="predicted"/>
<dbReference type="EMBL" id="JMIY01000007">
    <property type="protein sequence ID" value="KCZ70740.1"/>
    <property type="molecule type" value="Genomic_DNA"/>
</dbReference>
<evidence type="ECO:0008006" key="3">
    <source>
        <dbReference type="Google" id="ProtNLM"/>
    </source>
</evidence>
<evidence type="ECO:0000313" key="2">
    <source>
        <dbReference type="Proteomes" id="UP000027153"/>
    </source>
</evidence>
<dbReference type="SUPFAM" id="SSF53756">
    <property type="entry name" value="UDP-Glycosyltransferase/glycogen phosphorylase"/>
    <property type="match status" value="1"/>
</dbReference>
<dbReference type="RefSeq" id="WP_048092594.1">
    <property type="nucleotide sequence ID" value="NZ_JMIY01000007.1"/>
</dbReference>
<gene>
    <name evidence="1" type="ORF">ANME2D_02765</name>
</gene>
<reference evidence="1 2" key="1">
    <citation type="journal article" date="2013" name="Nature">
        <title>Anaerobic oxidation of methane coupled to nitrate reduction in a novel archaeal lineage.</title>
        <authorList>
            <person name="Haroon M.F."/>
            <person name="Hu S."/>
            <person name="Shi Y."/>
            <person name="Imelfort M."/>
            <person name="Keller J."/>
            <person name="Hugenholtz P."/>
            <person name="Yuan Z."/>
            <person name="Tyson G.W."/>
        </authorList>
    </citation>
    <scope>NUCLEOTIDE SEQUENCE [LARGE SCALE GENOMIC DNA]</scope>
    <source>
        <strain evidence="1 2">ANME-2d</strain>
    </source>
</reference>
<protein>
    <recommendedName>
        <fullName evidence="3">Glycosyltransferase</fullName>
    </recommendedName>
</protein>
<dbReference type="AlphaFoldDB" id="A0A062V5Q4"/>
<name>A0A062V5Q4_9EURY</name>
<dbReference type="OrthoDB" id="374442at2157"/>
<comment type="caution">
    <text evidence="1">The sequence shown here is derived from an EMBL/GenBank/DDBJ whole genome shotgun (WGS) entry which is preliminary data.</text>
</comment>
<organism evidence="1 2">
    <name type="scientific">Candidatus Methanoperedens nitratireducens</name>
    <dbReference type="NCBI Taxonomy" id="1392998"/>
    <lineage>
        <taxon>Archaea</taxon>
        <taxon>Methanobacteriati</taxon>
        <taxon>Methanobacteriota</taxon>
        <taxon>Stenosarchaea group</taxon>
        <taxon>Methanomicrobia</taxon>
        <taxon>Methanosarcinales</taxon>
        <taxon>ANME-2 cluster</taxon>
        <taxon>Candidatus Methanoperedentaceae</taxon>
        <taxon>Candidatus Methanoperedens</taxon>
    </lineage>
</organism>
<accession>A0A062V5Q4</accession>
<dbReference type="Proteomes" id="UP000027153">
    <property type="component" value="Unassembled WGS sequence"/>
</dbReference>
<sequence>MLYTVCSKYHPGVDTHLRNVESLGLSKHLYIEDLSEIPGDITTIIFGAWHISYKPVLKFAKRRGIKIGFLWTSSPTETELHSIIISQHQHEMLYQSSSPTETGMQGEISLLNRIIAMKQNNEIDFIWFAKKDFLAAFGDDGIFYAPHPVHDRTKRTSIPDKNNISLFSSPAIKKNTFSQYLAFIAVRRRIPTLHLKTNLSFKPMTYITALGWMPQDIYEQEINNTYVALHVSLAESFAYGAYEFLGRGIPCLVSPTIARNFNLPLQADIVIHNVDSVKEIADRIQYIVESDEEYYKKLSDTIYQAMRKLKEHNNTSLIKIFREQDIL</sequence>
<keyword evidence="2" id="KW-1185">Reference proteome</keyword>